<comment type="caution">
    <text evidence="7">The sequence shown here is derived from an EMBL/GenBank/DDBJ whole genome shotgun (WGS) entry which is preliminary data.</text>
</comment>
<dbReference type="PROSITE" id="PS51192">
    <property type="entry name" value="HELICASE_ATP_BIND_1"/>
    <property type="match status" value="1"/>
</dbReference>
<evidence type="ECO:0000256" key="1">
    <source>
        <dbReference type="ARBA" id="ARBA00022741"/>
    </source>
</evidence>
<keyword evidence="1" id="KW-0547">Nucleotide-binding</keyword>
<dbReference type="InterPro" id="IPR027417">
    <property type="entry name" value="P-loop_NTPase"/>
</dbReference>
<keyword evidence="2" id="KW-0067">ATP-binding</keyword>
<evidence type="ECO:0000259" key="6">
    <source>
        <dbReference type="PROSITE" id="PS51194"/>
    </source>
</evidence>
<dbReference type="PANTHER" id="PTHR30580:SF1">
    <property type="entry name" value="COMF OPERON PROTEIN 1"/>
    <property type="match status" value="1"/>
</dbReference>
<evidence type="ECO:0000256" key="4">
    <source>
        <dbReference type="SAM" id="Coils"/>
    </source>
</evidence>
<dbReference type="PANTHER" id="PTHR30580">
    <property type="entry name" value="PRIMOSOMAL PROTEIN N"/>
    <property type="match status" value="1"/>
</dbReference>
<dbReference type="InterPro" id="IPR001650">
    <property type="entry name" value="Helicase_C-like"/>
</dbReference>
<evidence type="ECO:0000313" key="8">
    <source>
        <dbReference type="Proteomes" id="UP000051451"/>
    </source>
</evidence>
<dbReference type="AlphaFoldDB" id="A0A0R1VLY2"/>
<proteinExistence type="predicted"/>
<protein>
    <submittedName>
        <fullName evidence="7">ComF operon protein 1</fullName>
    </submittedName>
</protein>
<dbReference type="GO" id="GO:0043138">
    <property type="term" value="F:3'-5' DNA helicase activity"/>
    <property type="evidence" value="ECO:0007669"/>
    <property type="project" value="TreeGrafter"/>
</dbReference>
<gene>
    <name evidence="7" type="ORF">FC89_GL000729</name>
</gene>
<dbReference type="Pfam" id="PF00271">
    <property type="entry name" value="Helicase_C"/>
    <property type="match status" value="1"/>
</dbReference>
<reference evidence="7 8" key="1">
    <citation type="journal article" date="2015" name="Genome Announc.">
        <title>Expanding the biotechnology potential of lactobacilli through comparative genomics of 213 strains and associated genera.</title>
        <authorList>
            <person name="Sun Z."/>
            <person name="Harris H.M."/>
            <person name="McCann A."/>
            <person name="Guo C."/>
            <person name="Argimon S."/>
            <person name="Zhang W."/>
            <person name="Yang X."/>
            <person name="Jeffery I.B."/>
            <person name="Cooney J.C."/>
            <person name="Kagawa T.F."/>
            <person name="Liu W."/>
            <person name="Song Y."/>
            <person name="Salvetti E."/>
            <person name="Wrobel A."/>
            <person name="Rasinkangas P."/>
            <person name="Parkhill J."/>
            <person name="Rea M.C."/>
            <person name="O'Sullivan O."/>
            <person name="Ritari J."/>
            <person name="Douillard F.P."/>
            <person name="Paul Ross R."/>
            <person name="Yang R."/>
            <person name="Briner A.E."/>
            <person name="Felis G.E."/>
            <person name="de Vos W.M."/>
            <person name="Barrangou R."/>
            <person name="Klaenhammer T.R."/>
            <person name="Caufield P.W."/>
            <person name="Cui Y."/>
            <person name="Zhang H."/>
            <person name="O'Toole P.W."/>
        </authorList>
    </citation>
    <scope>NUCLEOTIDE SEQUENCE [LARGE SCALE GENOMIC DNA]</scope>
    <source>
        <strain evidence="7 8">DSM 18630</strain>
    </source>
</reference>
<organism evidence="7 8">
    <name type="scientific">Liquorilactobacillus ghanensis DSM 18630</name>
    <dbReference type="NCBI Taxonomy" id="1423750"/>
    <lineage>
        <taxon>Bacteria</taxon>
        <taxon>Bacillati</taxon>
        <taxon>Bacillota</taxon>
        <taxon>Bacilli</taxon>
        <taxon>Lactobacillales</taxon>
        <taxon>Lactobacillaceae</taxon>
        <taxon>Liquorilactobacillus</taxon>
    </lineage>
</organism>
<dbReference type="SUPFAM" id="SSF52540">
    <property type="entry name" value="P-loop containing nucleoside triphosphate hydrolases"/>
    <property type="match status" value="1"/>
</dbReference>
<dbReference type="SMART" id="SM00490">
    <property type="entry name" value="HELICc"/>
    <property type="match status" value="1"/>
</dbReference>
<dbReference type="PATRIC" id="fig|1423750.3.peg.749"/>
<dbReference type="EMBL" id="AZGB01000015">
    <property type="protein sequence ID" value="KRM06578.1"/>
    <property type="molecule type" value="Genomic_DNA"/>
</dbReference>
<dbReference type="GeneID" id="98318760"/>
<dbReference type="STRING" id="1423750.FC89_GL000729"/>
<dbReference type="InterPro" id="IPR014001">
    <property type="entry name" value="Helicase_ATP-bd"/>
</dbReference>
<dbReference type="CDD" id="cd18785">
    <property type="entry name" value="SF2_C"/>
    <property type="match status" value="1"/>
</dbReference>
<sequence length="453" mass="51085">MQLEDFYGRLVKVAGQENVAYLPATAKKISAIEITGKYIICHRCNQKTNKQLAFLPNGNYYCPQCIQFGRLTSQDLLYTIAEPNRFPLQTAPLTWSGKLSALQQGCAVDLQLQTSRKKDFLLWAVTGAGKTEILFPTIAAALKRRERICIATPRIDVCNELYPRLSAAFKQTSMVLLHGSSSMDYRYSQIVICTTHQLLKFKNAFDLLIIDEADAFPFKGNRLLQTAVTNARKKISSLLLLTATPTSEMLRKVKQHQLKLGYLPLRFHGHLLPVPQIILLPSWKKQLQRQKLAQNIIRPLQKWLQAGWPVLVFAPQISLLELLKTSLKQFTTNQHLTTVFAADPHRIEKVQQMREESCQLLITTTILERGVTFPKLNVLVIGADEPVFTEEALVQIAGRAGRSSQRPVGEVIFACSMLNRNLSRAIRQIKFLNHEGAKLNNNALSKVPTSDTK</sequence>
<dbReference type="GO" id="GO:0003677">
    <property type="term" value="F:DNA binding"/>
    <property type="evidence" value="ECO:0007669"/>
    <property type="project" value="UniProtKB-KW"/>
</dbReference>
<dbReference type="GO" id="GO:0006302">
    <property type="term" value="P:double-strand break repair"/>
    <property type="evidence" value="ECO:0007669"/>
    <property type="project" value="TreeGrafter"/>
</dbReference>
<dbReference type="Pfam" id="PF00270">
    <property type="entry name" value="DEAD"/>
    <property type="match status" value="1"/>
</dbReference>
<keyword evidence="4" id="KW-0175">Coiled coil</keyword>
<feature type="domain" description="Helicase C-terminal" evidence="6">
    <location>
        <begin position="299"/>
        <end position="453"/>
    </location>
</feature>
<evidence type="ECO:0000256" key="3">
    <source>
        <dbReference type="ARBA" id="ARBA00023125"/>
    </source>
</evidence>
<dbReference type="SMART" id="SM00487">
    <property type="entry name" value="DEXDc"/>
    <property type="match status" value="1"/>
</dbReference>
<keyword evidence="8" id="KW-1185">Reference proteome</keyword>
<dbReference type="Proteomes" id="UP000051451">
    <property type="component" value="Unassembled WGS sequence"/>
</dbReference>
<dbReference type="PROSITE" id="PS51194">
    <property type="entry name" value="HELICASE_CTER"/>
    <property type="match status" value="1"/>
</dbReference>
<evidence type="ECO:0000313" key="7">
    <source>
        <dbReference type="EMBL" id="KRM06578.1"/>
    </source>
</evidence>
<accession>A0A0R1VLY2</accession>
<dbReference type="GO" id="GO:0006310">
    <property type="term" value="P:DNA recombination"/>
    <property type="evidence" value="ECO:0007669"/>
    <property type="project" value="TreeGrafter"/>
</dbReference>
<feature type="coiled-coil region" evidence="4">
    <location>
        <begin position="415"/>
        <end position="442"/>
    </location>
</feature>
<dbReference type="InterPro" id="IPR011545">
    <property type="entry name" value="DEAD/DEAH_box_helicase_dom"/>
</dbReference>
<name>A0A0R1VLY2_9LACO</name>
<evidence type="ECO:0000256" key="2">
    <source>
        <dbReference type="ARBA" id="ARBA00022840"/>
    </source>
</evidence>
<dbReference type="RefSeq" id="WP_057871483.1">
    <property type="nucleotide sequence ID" value="NZ_AZGB01000015.1"/>
</dbReference>
<dbReference type="Gene3D" id="3.40.50.300">
    <property type="entry name" value="P-loop containing nucleotide triphosphate hydrolases"/>
    <property type="match status" value="2"/>
</dbReference>
<dbReference type="GO" id="GO:0005524">
    <property type="term" value="F:ATP binding"/>
    <property type="evidence" value="ECO:0007669"/>
    <property type="project" value="UniProtKB-KW"/>
</dbReference>
<evidence type="ECO:0000259" key="5">
    <source>
        <dbReference type="PROSITE" id="PS51192"/>
    </source>
</evidence>
<keyword evidence="3" id="KW-0238">DNA-binding</keyword>
<dbReference type="GO" id="GO:0006270">
    <property type="term" value="P:DNA replication initiation"/>
    <property type="evidence" value="ECO:0007669"/>
    <property type="project" value="TreeGrafter"/>
</dbReference>
<feature type="domain" description="Helicase ATP-binding" evidence="5">
    <location>
        <begin position="111"/>
        <end position="263"/>
    </location>
</feature>